<dbReference type="EnsemblPlants" id="TuG1812G0700003552.01.T01">
    <property type="protein sequence ID" value="TuG1812G0700003552.01.T01"/>
    <property type="gene ID" value="TuG1812G0700003552.01"/>
</dbReference>
<keyword evidence="2" id="KW-1185">Reference proteome</keyword>
<reference evidence="1" key="2">
    <citation type="submission" date="2018-03" db="EMBL/GenBank/DDBJ databases">
        <title>The Triticum urartu genome reveals the dynamic nature of wheat genome evolution.</title>
        <authorList>
            <person name="Ling H."/>
            <person name="Ma B."/>
            <person name="Shi X."/>
            <person name="Liu H."/>
            <person name="Dong L."/>
            <person name="Sun H."/>
            <person name="Cao Y."/>
            <person name="Gao Q."/>
            <person name="Zheng S."/>
            <person name="Li Y."/>
            <person name="Yu Y."/>
            <person name="Du H."/>
            <person name="Qi M."/>
            <person name="Li Y."/>
            <person name="Yu H."/>
            <person name="Cui Y."/>
            <person name="Wang N."/>
            <person name="Chen C."/>
            <person name="Wu H."/>
            <person name="Zhao Y."/>
            <person name="Zhang J."/>
            <person name="Li Y."/>
            <person name="Zhou W."/>
            <person name="Zhang B."/>
            <person name="Hu W."/>
            <person name="Eijk M."/>
            <person name="Tang J."/>
            <person name="Witsenboer H."/>
            <person name="Zhao S."/>
            <person name="Li Z."/>
            <person name="Zhang A."/>
            <person name="Wang D."/>
            <person name="Liang C."/>
        </authorList>
    </citation>
    <scope>NUCLEOTIDE SEQUENCE [LARGE SCALE GENOMIC DNA]</scope>
    <source>
        <strain evidence="1">cv. G1812</strain>
    </source>
</reference>
<dbReference type="AlphaFoldDB" id="A0A8R7R618"/>
<accession>A0A8R7R618</accession>
<evidence type="ECO:0000313" key="2">
    <source>
        <dbReference type="Proteomes" id="UP000015106"/>
    </source>
</evidence>
<organism evidence="1 2">
    <name type="scientific">Triticum urartu</name>
    <name type="common">Red wild einkorn</name>
    <name type="synonym">Crithodium urartu</name>
    <dbReference type="NCBI Taxonomy" id="4572"/>
    <lineage>
        <taxon>Eukaryota</taxon>
        <taxon>Viridiplantae</taxon>
        <taxon>Streptophyta</taxon>
        <taxon>Embryophyta</taxon>
        <taxon>Tracheophyta</taxon>
        <taxon>Spermatophyta</taxon>
        <taxon>Magnoliopsida</taxon>
        <taxon>Liliopsida</taxon>
        <taxon>Poales</taxon>
        <taxon>Poaceae</taxon>
        <taxon>BOP clade</taxon>
        <taxon>Pooideae</taxon>
        <taxon>Triticodae</taxon>
        <taxon>Triticeae</taxon>
        <taxon>Triticinae</taxon>
        <taxon>Triticum</taxon>
    </lineage>
</organism>
<name>A0A8R7R618_TRIUA</name>
<reference evidence="2" key="1">
    <citation type="journal article" date="2013" name="Nature">
        <title>Draft genome of the wheat A-genome progenitor Triticum urartu.</title>
        <authorList>
            <person name="Ling H.Q."/>
            <person name="Zhao S."/>
            <person name="Liu D."/>
            <person name="Wang J."/>
            <person name="Sun H."/>
            <person name="Zhang C."/>
            <person name="Fan H."/>
            <person name="Li D."/>
            <person name="Dong L."/>
            <person name="Tao Y."/>
            <person name="Gao C."/>
            <person name="Wu H."/>
            <person name="Li Y."/>
            <person name="Cui Y."/>
            <person name="Guo X."/>
            <person name="Zheng S."/>
            <person name="Wang B."/>
            <person name="Yu K."/>
            <person name="Liang Q."/>
            <person name="Yang W."/>
            <person name="Lou X."/>
            <person name="Chen J."/>
            <person name="Feng M."/>
            <person name="Jian J."/>
            <person name="Zhang X."/>
            <person name="Luo G."/>
            <person name="Jiang Y."/>
            <person name="Liu J."/>
            <person name="Wang Z."/>
            <person name="Sha Y."/>
            <person name="Zhang B."/>
            <person name="Wu H."/>
            <person name="Tang D."/>
            <person name="Shen Q."/>
            <person name="Xue P."/>
            <person name="Zou S."/>
            <person name="Wang X."/>
            <person name="Liu X."/>
            <person name="Wang F."/>
            <person name="Yang Y."/>
            <person name="An X."/>
            <person name="Dong Z."/>
            <person name="Zhang K."/>
            <person name="Zhang X."/>
            <person name="Luo M.C."/>
            <person name="Dvorak J."/>
            <person name="Tong Y."/>
            <person name="Wang J."/>
            <person name="Yang H."/>
            <person name="Li Z."/>
            <person name="Wang D."/>
            <person name="Zhang A."/>
            <person name="Wang J."/>
        </authorList>
    </citation>
    <scope>NUCLEOTIDE SEQUENCE</scope>
    <source>
        <strain evidence="2">cv. G1812</strain>
    </source>
</reference>
<evidence type="ECO:0000313" key="1">
    <source>
        <dbReference type="EnsemblPlants" id="TuG1812G0700003552.01.T01"/>
    </source>
</evidence>
<protein>
    <submittedName>
        <fullName evidence="1">Uncharacterized protein</fullName>
    </submittedName>
</protein>
<dbReference type="Proteomes" id="UP000015106">
    <property type="component" value="Chromosome 7"/>
</dbReference>
<sequence length="114" mass="12637">MEVVASQSHPNVCRQDQNAQIPAQCFHSLLEVISQAHPWLLALNISPSMQLACSLPLRISDSDLPSYYDFFRKPSCCGSEDEYIAKLPLIMRLSMTHTTVSPALISSNRSCANV</sequence>
<proteinExistence type="predicted"/>
<dbReference type="Gramene" id="TuG1812G0700003552.01.T01">
    <property type="protein sequence ID" value="TuG1812G0700003552.01.T01"/>
    <property type="gene ID" value="TuG1812G0700003552.01"/>
</dbReference>
<reference evidence="1" key="3">
    <citation type="submission" date="2022-06" db="UniProtKB">
        <authorList>
            <consortium name="EnsemblPlants"/>
        </authorList>
    </citation>
    <scope>IDENTIFICATION</scope>
</reference>